<feature type="region of interest" description="Disordered" evidence="5">
    <location>
        <begin position="253"/>
        <end position="289"/>
    </location>
</feature>
<dbReference type="NCBIfam" id="NF007739">
    <property type="entry name" value="PRK10419.1"/>
    <property type="match status" value="2"/>
</dbReference>
<proteinExistence type="inferred from homology"/>
<dbReference type="AlphaFoldDB" id="A0A1G6U681"/>
<evidence type="ECO:0000256" key="3">
    <source>
        <dbReference type="ARBA" id="ARBA00022741"/>
    </source>
</evidence>
<evidence type="ECO:0000313" key="8">
    <source>
        <dbReference type="Proteomes" id="UP000199417"/>
    </source>
</evidence>
<evidence type="ECO:0000256" key="2">
    <source>
        <dbReference type="ARBA" id="ARBA00022448"/>
    </source>
</evidence>
<dbReference type="InterPro" id="IPR013563">
    <property type="entry name" value="Oligopep_ABC_C"/>
</dbReference>
<dbReference type="Pfam" id="PF00005">
    <property type="entry name" value="ABC_tran"/>
    <property type="match status" value="2"/>
</dbReference>
<dbReference type="PANTHER" id="PTHR43776">
    <property type="entry name" value="TRANSPORT ATP-BINDING PROTEIN"/>
    <property type="match status" value="1"/>
</dbReference>
<dbReference type="PROSITE" id="PS50893">
    <property type="entry name" value="ABC_TRANSPORTER_2"/>
    <property type="match status" value="2"/>
</dbReference>
<accession>A0A1G6U681</accession>
<dbReference type="Pfam" id="PF08352">
    <property type="entry name" value="oligo_HPY"/>
    <property type="match status" value="2"/>
</dbReference>
<evidence type="ECO:0000259" key="6">
    <source>
        <dbReference type="PROSITE" id="PS50893"/>
    </source>
</evidence>
<dbReference type="Gene3D" id="3.40.50.300">
    <property type="entry name" value="P-loop containing nucleotide triphosphate hydrolases"/>
    <property type="match status" value="2"/>
</dbReference>
<dbReference type="InterPro" id="IPR003439">
    <property type="entry name" value="ABC_transporter-like_ATP-bd"/>
</dbReference>
<dbReference type="CDD" id="cd03257">
    <property type="entry name" value="ABC_NikE_OppD_transporters"/>
    <property type="match status" value="2"/>
</dbReference>
<dbReference type="PROSITE" id="PS00211">
    <property type="entry name" value="ABC_TRANSPORTER_1"/>
    <property type="match status" value="2"/>
</dbReference>
<reference evidence="7 8" key="1">
    <citation type="submission" date="2016-10" db="EMBL/GenBank/DDBJ databases">
        <authorList>
            <person name="de Groot N.N."/>
        </authorList>
    </citation>
    <scope>NUCLEOTIDE SEQUENCE [LARGE SCALE GENOMIC DNA]</scope>
    <source>
        <strain evidence="7 8">JCM 11308</strain>
    </source>
</reference>
<dbReference type="Proteomes" id="UP000199417">
    <property type="component" value="Unassembled WGS sequence"/>
</dbReference>
<name>A0A1G6U681_9NOCA</name>
<dbReference type="InterPro" id="IPR017871">
    <property type="entry name" value="ABC_transporter-like_CS"/>
</dbReference>
<dbReference type="InterPro" id="IPR027417">
    <property type="entry name" value="P-loop_NTPase"/>
</dbReference>
<feature type="domain" description="ABC transporter" evidence="6">
    <location>
        <begin position="7"/>
        <end position="255"/>
    </location>
</feature>
<keyword evidence="3" id="KW-0547">Nucleotide-binding</keyword>
<feature type="domain" description="ABC transporter" evidence="6">
    <location>
        <begin position="292"/>
        <end position="537"/>
    </location>
</feature>
<dbReference type="STRING" id="168276.SAMN05444580_10487"/>
<dbReference type="PANTHER" id="PTHR43776:SF7">
    <property type="entry name" value="D,D-DIPEPTIDE TRANSPORT ATP-BINDING PROTEIN DDPF-RELATED"/>
    <property type="match status" value="1"/>
</dbReference>
<dbReference type="InterPro" id="IPR003593">
    <property type="entry name" value="AAA+_ATPase"/>
</dbReference>
<dbReference type="SUPFAM" id="SSF52540">
    <property type="entry name" value="P-loop containing nucleoside triphosphate hydrolases"/>
    <property type="match status" value="2"/>
</dbReference>
<dbReference type="InterPro" id="IPR050319">
    <property type="entry name" value="ABC_transp_ATP-bind"/>
</dbReference>
<comment type="similarity">
    <text evidence="1">Belongs to the ABC transporter superfamily.</text>
</comment>
<sequence>MTAGTLLTVADLTVRTGDRTLLDGVGFALSAGERLGLIGESGSGKSLTALSVLGLLPDELHASGSIVVDGGPGNLVGAPERVWTSLRGDDIAMVFQEPMTALNPLMRVGRQVAEMIELHQRGTDRAGRRAATLDLLASVNLPDPARIARSYPHELSGGQRQRVLIAIAMANRPRVLICDEPSTALDVTVQAQILDLIDTTVRDHDTSLLLITHDLAVVSQLCERVLVMRDGRIVESGPVAEVFADPQHPYTRSLLDASTLGPGSSASGEHAVASPEESGPAPVFNEQPRPLVSVRGLGRTYRGSRSSLLRPPEPVHALADASFDIGPGQRFGVVGESGSGKSTLIRLLCALDTPTTGSIRFGGQEVAGAPERDLRGFRRDVSIVFQDPMGSLDPRMRVGEIVAEPLTDRTGAAAKVAEMLIAVGLEPDMARRHPHQFSGGQRQRISIARALITSPKFLVADEPVSALDVSVRAQVLDLLARLVREYQLTLLLVSHDLAVVRHVCEVVAVMNRGRIVECGPTEDVYERPRDPYTRTLIGSAPILGRPAG</sequence>
<dbReference type="SMART" id="SM00382">
    <property type="entry name" value="AAA"/>
    <property type="match status" value="2"/>
</dbReference>
<dbReference type="GO" id="GO:0005524">
    <property type="term" value="F:ATP binding"/>
    <property type="evidence" value="ECO:0007669"/>
    <property type="project" value="UniProtKB-KW"/>
</dbReference>
<protein>
    <submittedName>
        <fullName evidence="7">Peptide/nickel transport system ATP-binding protein</fullName>
    </submittedName>
</protein>
<dbReference type="GO" id="GO:0015833">
    <property type="term" value="P:peptide transport"/>
    <property type="evidence" value="ECO:0007669"/>
    <property type="project" value="InterPro"/>
</dbReference>
<keyword evidence="4 7" id="KW-0067">ATP-binding</keyword>
<dbReference type="EMBL" id="FNAB01000004">
    <property type="protein sequence ID" value="SDD36868.1"/>
    <property type="molecule type" value="Genomic_DNA"/>
</dbReference>
<keyword evidence="8" id="KW-1185">Reference proteome</keyword>
<evidence type="ECO:0000256" key="5">
    <source>
        <dbReference type="SAM" id="MobiDB-lite"/>
    </source>
</evidence>
<dbReference type="NCBIfam" id="NF008453">
    <property type="entry name" value="PRK11308.1"/>
    <property type="match status" value="2"/>
</dbReference>
<evidence type="ECO:0000256" key="1">
    <source>
        <dbReference type="ARBA" id="ARBA00005417"/>
    </source>
</evidence>
<evidence type="ECO:0000313" key="7">
    <source>
        <dbReference type="EMBL" id="SDD36868.1"/>
    </source>
</evidence>
<dbReference type="GO" id="GO:0055085">
    <property type="term" value="P:transmembrane transport"/>
    <property type="evidence" value="ECO:0007669"/>
    <property type="project" value="UniProtKB-ARBA"/>
</dbReference>
<evidence type="ECO:0000256" key="4">
    <source>
        <dbReference type="ARBA" id="ARBA00022840"/>
    </source>
</evidence>
<dbReference type="GO" id="GO:0016887">
    <property type="term" value="F:ATP hydrolysis activity"/>
    <property type="evidence" value="ECO:0007669"/>
    <property type="project" value="InterPro"/>
</dbReference>
<keyword evidence="2" id="KW-0813">Transport</keyword>
<organism evidence="7 8">
    <name type="scientific">Rhodococcus tukisamuensis</name>
    <dbReference type="NCBI Taxonomy" id="168276"/>
    <lineage>
        <taxon>Bacteria</taxon>
        <taxon>Bacillati</taxon>
        <taxon>Actinomycetota</taxon>
        <taxon>Actinomycetes</taxon>
        <taxon>Mycobacteriales</taxon>
        <taxon>Nocardiaceae</taxon>
        <taxon>Rhodococcus</taxon>
    </lineage>
</organism>
<gene>
    <name evidence="7" type="ORF">SAMN05444580_10487</name>
</gene>